<dbReference type="PRINTS" id="PR00463">
    <property type="entry name" value="EP450I"/>
</dbReference>
<dbReference type="OrthoDB" id="2789670at2759"/>
<dbReference type="Gene3D" id="1.10.630.10">
    <property type="entry name" value="Cytochrome P450"/>
    <property type="match status" value="1"/>
</dbReference>
<evidence type="ECO:0000256" key="12">
    <source>
        <dbReference type="ARBA" id="ARBA00023136"/>
    </source>
</evidence>
<comment type="subcellular location">
    <subcellularLocation>
        <location evidence="2">Membrane</location>
        <topology evidence="2">Single-pass membrane protein</topology>
    </subcellularLocation>
</comment>
<comment type="caution">
    <text evidence="15">The sequence shown here is derived from an EMBL/GenBank/DDBJ whole genome shotgun (WGS) entry which is preliminary data.</text>
</comment>
<proteinExistence type="inferred from homology"/>
<evidence type="ECO:0000256" key="8">
    <source>
        <dbReference type="ARBA" id="ARBA00022989"/>
    </source>
</evidence>
<keyword evidence="5 13" id="KW-0349">Heme</keyword>
<keyword evidence="8" id="KW-1133">Transmembrane helix</keyword>
<evidence type="ECO:0000256" key="1">
    <source>
        <dbReference type="ARBA" id="ARBA00001971"/>
    </source>
</evidence>
<evidence type="ECO:0000256" key="7">
    <source>
        <dbReference type="ARBA" id="ARBA00022723"/>
    </source>
</evidence>
<evidence type="ECO:0000313" key="16">
    <source>
        <dbReference type="Proteomes" id="UP000703269"/>
    </source>
</evidence>
<dbReference type="GO" id="GO:0016705">
    <property type="term" value="F:oxidoreductase activity, acting on paired donors, with incorporation or reduction of molecular oxygen"/>
    <property type="evidence" value="ECO:0007669"/>
    <property type="project" value="InterPro"/>
</dbReference>
<dbReference type="InterPro" id="IPR017972">
    <property type="entry name" value="Cyt_P450_CS"/>
</dbReference>
<evidence type="ECO:0000313" key="15">
    <source>
        <dbReference type="EMBL" id="GJE84148.1"/>
    </source>
</evidence>
<gene>
    <name evidence="15" type="ORF">PsYK624_002240</name>
</gene>
<keyword evidence="11 14" id="KW-0503">Monooxygenase</keyword>
<organism evidence="15 16">
    <name type="scientific">Phanerochaete sordida</name>
    <dbReference type="NCBI Taxonomy" id="48140"/>
    <lineage>
        <taxon>Eukaryota</taxon>
        <taxon>Fungi</taxon>
        <taxon>Dikarya</taxon>
        <taxon>Basidiomycota</taxon>
        <taxon>Agaricomycotina</taxon>
        <taxon>Agaricomycetes</taxon>
        <taxon>Polyporales</taxon>
        <taxon>Phanerochaetaceae</taxon>
        <taxon>Phanerochaete</taxon>
    </lineage>
</organism>
<dbReference type="AlphaFoldDB" id="A0A9P3L7M6"/>
<dbReference type="PANTHER" id="PTHR46300:SF7">
    <property type="entry name" value="P450, PUTATIVE (EUROFUNG)-RELATED"/>
    <property type="match status" value="1"/>
</dbReference>
<evidence type="ECO:0000256" key="13">
    <source>
        <dbReference type="PIRSR" id="PIRSR602401-1"/>
    </source>
</evidence>
<keyword evidence="9 14" id="KW-0560">Oxidoreductase</keyword>
<comment type="similarity">
    <text evidence="4 14">Belongs to the cytochrome P450 family.</text>
</comment>
<accession>A0A9P3L7M6</accession>
<keyword evidence="12" id="KW-0472">Membrane</keyword>
<dbReference type="SUPFAM" id="SSF48264">
    <property type="entry name" value="Cytochrome P450"/>
    <property type="match status" value="1"/>
</dbReference>
<evidence type="ECO:0000256" key="3">
    <source>
        <dbReference type="ARBA" id="ARBA00005179"/>
    </source>
</evidence>
<evidence type="ECO:0000256" key="4">
    <source>
        <dbReference type="ARBA" id="ARBA00010617"/>
    </source>
</evidence>
<name>A0A9P3L7M6_9APHY</name>
<sequence length="512" mass="57649">MELITFVVLLTIAIALPLYSRRKRYRLPPGPKGLPIVGNAFDVLADYEWLTYAKWSREYDSDIIYLNIAGTPIYVLNSVQATTDLLEKRSSIYSDREIMTMCHEIVGWGQNFALMPYGDSWREHRRMFHQHFHPGVVDKHHAHIEKQAKDLLRRIHANPDGLMKYLRIMAGAAILRVVYGIDVQPENDHYIGVAEAAIHSLALTGNAGSYLVDNFPILRYLPSWAPGAQFKRDGERWRAQVNQMFTEPLDLVKQRMANGEPSDCVAATLLASIDERKDKPRAELETVVKHVSGTAYVGGADTTVSSIATFVLAMLKFPQVQRIAQAELDNVIGIGRLPSISERPSLPYITAVMKESLRWNLVLPSSVPRKMTTDDEYRGYFIPAGSLIIANAWAVLHDETRYPNPDVFDPTRFLTSEGKLDKTAPDPVEACFGFGRRICPGRHFAMDTIWLNIAYILTTFNIEKPLDPSGQPVEPSGKYTSGFLSHPVPFKVNFTPRSKAAEALIREAVFYD</sequence>
<keyword evidence="16" id="KW-1185">Reference proteome</keyword>
<dbReference type="PANTHER" id="PTHR46300">
    <property type="entry name" value="P450, PUTATIVE (EUROFUNG)-RELATED-RELATED"/>
    <property type="match status" value="1"/>
</dbReference>
<keyword evidence="7 13" id="KW-0479">Metal-binding</keyword>
<dbReference type="Proteomes" id="UP000703269">
    <property type="component" value="Unassembled WGS sequence"/>
</dbReference>
<evidence type="ECO:0000256" key="11">
    <source>
        <dbReference type="ARBA" id="ARBA00023033"/>
    </source>
</evidence>
<dbReference type="InterPro" id="IPR001128">
    <property type="entry name" value="Cyt_P450"/>
</dbReference>
<evidence type="ECO:0000256" key="9">
    <source>
        <dbReference type="ARBA" id="ARBA00023002"/>
    </source>
</evidence>
<protein>
    <submittedName>
        <fullName evidence="15">Cytochrome P450</fullName>
    </submittedName>
</protein>
<reference evidence="15 16" key="1">
    <citation type="submission" date="2021-08" db="EMBL/GenBank/DDBJ databases">
        <title>Draft Genome Sequence of Phanerochaete sordida strain YK-624.</title>
        <authorList>
            <person name="Mori T."/>
            <person name="Dohra H."/>
            <person name="Suzuki T."/>
            <person name="Kawagishi H."/>
            <person name="Hirai H."/>
        </authorList>
    </citation>
    <scope>NUCLEOTIDE SEQUENCE [LARGE SCALE GENOMIC DNA]</scope>
    <source>
        <strain evidence="15 16">YK-624</strain>
    </source>
</reference>
<dbReference type="InterPro" id="IPR050364">
    <property type="entry name" value="Cytochrome_P450_fung"/>
</dbReference>
<keyword evidence="10 13" id="KW-0408">Iron</keyword>
<dbReference type="CDD" id="cd11065">
    <property type="entry name" value="CYP64-like"/>
    <property type="match status" value="1"/>
</dbReference>
<keyword evidence="6" id="KW-0812">Transmembrane</keyword>
<dbReference type="Pfam" id="PF00067">
    <property type="entry name" value="p450"/>
    <property type="match status" value="1"/>
</dbReference>
<evidence type="ECO:0000256" key="2">
    <source>
        <dbReference type="ARBA" id="ARBA00004167"/>
    </source>
</evidence>
<feature type="binding site" description="axial binding residue" evidence="13">
    <location>
        <position position="439"/>
    </location>
    <ligand>
        <name>heme</name>
        <dbReference type="ChEBI" id="CHEBI:30413"/>
    </ligand>
    <ligandPart>
        <name>Fe</name>
        <dbReference type="ChEBI" id="CHEBI:18248"/>
    </ligandPart>
</feature>
<dbReference type="EMBL" id="BPQB01000001">
    <property type="protein sequence ID" value="GJE84148.1"/>
    <property type="molecule type" value="Genomic_DNA"/>
</dbReference>
<dbReference type="GO" id="GO:0020037">
    <property type="term" value="F:heme binding"/>
    <property type="evidence" value="ECO:0007669"/>
    <property type="project" value="InterPro"/>
</dbReference>
<evidence type="ECO:0000256" key="5">
    <source>
        <dbReference type="ARBA" id="ARBA00022617"/>
    </source>
</evidence>
<dbReference type="GO" id="GO:0016020">
    <property type="term" value="C:membrane"/>
    <property type="evidence" value="ECO:0007669"/>
    <property type="project" value="UniProtKB-SubCell"/>
</dbReference>
<dbReference type="PROSITE" id="PS00086">
    <property type="entry name" value="CYTOCHROME_P450"/>
    <property type="match status" value="1"/>
</dbReference>
<evidence type="ECO:0000256" key="10">
    <source>
        <dbReference type="ARBA" id="ARBA00023004"/>
    </source>
</evidence>
<dbReference type="InterPro" id="IPR002401">
    <property type="entry name" value="Cyt_P450_E_grp-I"/>
</dbReference>
<comment type="cofactor">
    <cofactor evidence="1 13">
        <name>heme</name>
        <dbReference type="ChEBI" id="CHEBI:30413"/>
    </cofactor>
</comment>
<comment type="pathway">
    <text evidence="3">Secondary metabolite biosynthesis.</text>
</comment>
<dbReference type="GO" id="GO:0004497">
    <property type="term" value="F:monooxygenase activity"/>
    <property type="evidence" value="ECO:0007669"/>
    <property type="project" value="UniProtKB-KW"/>
</dbReference>
<evidence type="ECO:0000256" key="14">
    <source>
        <dbReference type="RuleBase" id="RU000461"/>
    </source>
</evidence>
<dbReference type="InterPro" id="IPR036396">
    <property type="entry name" value="Cyt_P450_sf"/>
</dbReference>
<dbReference type="GO" id="GO:0005506">
    <property type="term" value="F:iron ion binding"/>
    <property type="evidence" value="ECO:0007669"/>
    <property type="project" value="InterPro"/>
</dbReference>
<evidence type="ECO:0000256" key="6">
    <source>
        <dbReference type="ARBA" id="ARBA00022692"/>
    </source>
</evidence>